<organism evidence="1 2">
    <name type="scientific">Dunaliella salina</name>
    <name type="common">Green alga</name>
    <name type="synonym">Protococcus salinus</name>
    <dbReference type="NCBI Taxonomy" id="3046"/>
    <lineage>
        <taxon>Eukaryota</taxon>
        <taxon>Viridiplantae</taxon>
        <taxon>Chlorophyta</taxon>
        <taxon>core chlorophytes</taxon>
        <taxon>Chlorophyceae</taxon>
        <taxon>CS clade</taxon>
        <taxon>Chlamydomonadales</taxon>
        <taxon>Dunaliellaceae</taxon>
        <taxon>Dunaliella</taxon>
    </lineage>
</organism>
<sequence>MGEAAWQQRLDKAASSELSKKIELLCENTLHSCLAFKILLTYTHRSKCSSSAGWPRAKWVNAGGCINRCFEVYLNRGSQLKGWGRESSWQTHGIL</sequence>
<dbReference type="Proteomes" id="UP000815325">
    <property type="component" value="Unassembled WGS sequence"/>
</dbReference>
<gene>
    <name evidence="1" type="ORF">DUNSADRAFT_15585</name>
</gene>
<protein>
    <recommendedName>
        <fullName evidence="3">Encoded protein</fullName>
    </recommendedName>
</protein>
<dbReference type="EMBL" id="MU070123">
    <property type="protein sequence ID" value="KAF5829720.1"/>
    <property type="molecule type" value="Genomic_DNA"/>
</dbReference>
<evidence type="ECO:0008006" key="3">
    <source>
        <dbReference type="Google" id="ProtNLM"/>
    </source>
</evidence>
<reference evidence="1" key="1">
    <citation type="submission" date="2017-08" db="EMBL/GenBank/DDBJ databases">
        <authorList>
            <person name="Polle J.E."/>
            <person name="Barry K."/>
            <person name="Cushman J."/>
            <person name="Schmutz J."/>
            <person name="Tran D."/>
            <person name="Hathwaick L.T."/>
            <person name="Yim W.C."/>
            <person name="Jenkins J."/>
            <person name="Mckie-Krisberg Z.M."/>
            <person name="Prochnik S."/>
            <person name="Lindquist E."/>
            <person name="Dockter R.B."/>
            <person name="Adam C."/>
            <person name="Molina H."/>
            <person name="Bunkerborg J."/>
            <person name="Jin E."/>
            <person name="Buchheim M."/>
            <person name="Magnuson J."/>
        </authorList>
    </citation>
    <scope>NUCLEOTIDE SEQUENCE</scope>
    <source>
        <strain evidence="1">CCAP 19/18</strain>
    </source>
</reference>
<evidence type="ECO:0000313" key="2">
    <source>
        <dbReference type="Proteomes" id="UP000815325"/>
    </source>
</evidence>
<name>A0ABQ7G545_DUNSA</name>
<keyword evidence="2" id="KW-1185">Reference proteome</keyword>
<comment type="caution">
    <text evidence="1">The sequence shown here is derived from an EMBL/GenBank/DDBJ whole genome shotgun (WGS) entry which is preliminary data.</text>
</comment>
<accession>A0ABQ7G545</accession>
<evidence type="ECO:0000313" key="1">
    <source>
        <dbReference type="EMBL" id="KAF5829720.1"/>
    </source>
</evidence>
<proteinExistence type="predicted"/>